<protein>
    <submittedName>
        <fullName evidence="2">Uncharacterized protein</fullName>
    </submittedName>
</protein>
<proteinExistence type="predicted"/>
<feature type="region of interest" description="Disordered" evidence="1">
    <location>
        <begin position="46"/>
        <end position="66"/>
    </location>
</feature>
<name>A0AAD7YMH9_MYTSE</name>
<dbReference type="InterPro" id="IPR036115">
    <property type="entry name" value="GCM_dom_sf"/>
</dbReference>
<dbReference type="GO" id="GO:0006355">
    <property type="term" value="P:regulation of DNA-templated transcription"/>
    <property type="evidence" value="ECO:0007669"/>
    <property type="project" value="InterPro"/>
</dbReference>
<dbReference type="GO" id="GO:0003677">
    <property type="term" value="F:DNA binding"/>
    <property type="evidence" value="ECO:0007669"/>
    <property type="project" value="InterPro"/>
</dbReference>
<comment type="caution">
    <text evidence="2">The sequence shown here is derived from an EMBL/GenBank/DDBJ whole genome shotgun (WGS) entry which is preliminary data.</text>
</comment>
<sequence length="179" mass="20263">MSEGQTPDWDINDAVVPRVAAFDSSGEWCDGHVRRVCPPACEEARQHASGQPKRSHSEETLPDRAFTTERTKLYDTALAENQECQAIRFEKDALRVMAKKNGVTLLSNNPRMWRVVQTSQIADDFYAQSAAHHIHRQEEARRGAARNHAVWCCPRPRPSTELRPWAHKNALTTLAIIIP</sequence>
<accession>A0AAD7YMH9</accession>
<evidence type="ECO:0000313" key="3">
    <source>
        <dbReference type="Proteomes" id="UP001231518"/>
    </source>
</evidence>
<keyword evidence="3" id="KW-1185">Reference proteome</keyword>
<dbReference type="Proteomes" id="UP001231518">
    <property type="component" value="Chromosome 3"/>
</dbReference>
<dbReference type="EMBL" id="JARGEI010000014">
    <property type="protein sequence ID" value="KAJ8719942.1"/>
    <property type="molecule type" value="Genomic_DNA"/>
</dbReference>
<evidence type="ECO:0000313" key="2">
    <source>
        <dbReference type="EMBL" id="KAJ8719942.1"/>
    </source>
</evidence>
<evidence type="ECO:0000256" key="1">
    <source>
        <dbReference type="SAM" id="MobiDB-lite"/>
    </source>
</evidence>
<gene>
    <name evidence="2" type="ORF">PYW07_011985</name>
</gene>
<dbReference type="AlphaFoldDB" id="A0AAD7YMH9"/>
<organism evidence="2 3">
    <name type="scientific">Mythimna separata</name>
    <name type="common">Oriental armyworm</name>
    <name type="synonym">Pseudaletia separata</name>
    <dbReference type="NCBI Taxonomy" id="271217"/>
    <lineage>
        <taxon>Eukaryota</taxon>
        <taxon>Metazoa</taxon>
        <taxon>Ecdysozoa</taxon>
        <taxon>Arthropoda</taxon>
        <taxon>Hexapoda</taxon>
        <taxon>Insecta</taxon>
        <taxon>Pterygota</taxon>
        <taxon>Neoptera</taxon>
        <taxon>Endopterygota</taxon>
        <taxon>Lepidoptera</taxon>
        <taxon>Glossata</taxon>
        <taxon>Ditrysia</taxon>
        <taxon>Noctuoidea</taxon>
        <taxon>Noctuidae</taxon>
        <taxon>Noctuinae</taxon>
        <taxon>Hadenini</taxon>
        <taxon>Mythimna</taxon>
    </lineage>
</organism>
<feature type="compositionally biased region" description="Basic and acidic residues" evidence="1">
    <location>
        <begin position="55"/>
        <end position="66"/>
    </location>
</feature>
<reference evidence="2" key="1">
    <citation type="submission" date="2023-03" db="EMBL/GenBank/DDBJ databases">
        <title>Chromosome-level genomes of two armyworms, Mythimna separata and Mythimna loreyi, provide insights into the biosynthesis and reception of sex pheromones.</title>
        <authorList>
            <person name="Zhao H."/>
        </authorList>
    </citation>
    <scope>NUCLEOTIDE SEQUENCE</scope>
    <source>
        <strain evidence="2">BeijingLab</strain>
        <tissue evidence="2">Pupa</tissue>
    </source>
</reference>
<dbReference type="SUPFAM" id="SSF90073">
    <property type="entry name" value="GCM domain"/>
    <property type="match status" value="1"/>
</dbReference>